<dbReference type="EMBL" id="FNNE01000012">
    <property type="protein sequence ID" value="SDX64858.1"/>
    <property type="molecule type" value="Genomic_DNA"/>
</dbReference>
<dbReference type="Proteomes" id="UP000199675">
    <property type="component" value="Unassembled WGS sequence"/>
</dbReference>
<keyword evidence="2" id="KW-1185">Reference proteome</keyword>
<dbReference type="OrthoDB" id="6197478at2"/>
<dbReference type="AlphaFoldDB" id="A0A1H3DFD5"/>
<gene>
    <name evidence="1" type="ORF">SAMN04487960_11257</name>
</gene>
<reference evidence="1 2" key="1">
    <citation type="submission" date="2016-10" db="EMBL/GenBank/DDBJ databases">
        <authorList>
            <person name="de Groot N.N."/>
        </authorList>
    </citation>
    <scope>NUCLEOTIDE SEQUENCE [LARGE SCALE GENOMIC DNA]</scope>
    <source>
        <strain evidence="1 2">CGMCC 1.7059</strain>
    </source>
</reference>
<protein>
    <submittedName>
        <fullName evidence="1">Uncharacterized protein</fullName>
    </submittedName>
</protein>
<sequence length="74" mass="8311">MSLKNSVVARLRQVSGEWVPGLKESIGGQIDAVRARFDQLNRSLASKALPEGRRERVRDLVLEQKARVAGQKRK</sequence>
<dbReference type="RefSeq" id="WP_139173250.1">
    <property type="nucleotide sequence ID" value="NZ_FNNE01000012.1"/>
</dbReference>
<organism evidence="1 2">
    <name type="scientific">Marinobacter mobilis</name>
    <dbReference type="NCBI Taxonomy" id="488533"/>
    <lineage>
        <taxon>Bacteria</taxon>
        <taxon>Pseudomonadati</taxon>
        <taxon>Pseudomonadota</taxon>
        <taxon>Gammaproteobacteria</taxon>
        <taxon>Pseudomonadales</taxon>
        <taxon>Marinobacteraceae</taxon>
        <taxon>Marinobacter</taxon>
    </lineage>
</organism>
<accession>A0A1H3DFD5</accession>
<evidence type="ECO:0000313" key="2">
    <source>
        <dbReference type="Proteomes" id="UP000199675"/>
    </source>
</evidence>
<proteinExistence type="predicted"/>
<name>A0A1H3DFD5_9GAMM</name>
<evidence type="ECO:0000313" key="1">
    <source>
        <dbReference type="EMBL" id="SDX64858.1"/>
    </source>
</evidence>